<sequence>MEKRSVIRFLTRLAIFCIILIVIDRIVGFAFKKVYFSQRVGQFSQTTYAIDSARQDIMIFGSSRAVRHYSSPIIAQGLGLSCYNSGRDGQMIPYSTAVQEVSLNRHKPKLIILDINPWELAVNPSKYEKLTILLPYCNEHPELIKYIAEVSEFERYKLFSQTYPYNSSIFILGTNALLPNSVKKDSSGYLPLEGRVTEAYVTNYFEAMKARLVKLKEKHEVPEDKAVGYFKRFLDNTAKNNIKTLVVISPTILKNPFYLDNQTIEKELLINILKQYSNVTFLDYSSDDRFNNHPEKFSDEFHMNKQGSQQFSRDITEYIKAHHLIE</sequence>
<dbReference type="SUPFAM" id="SSF52266">
    <property type="entry name" value="SGNH hydrolase"/>
    <property type="match status" value="1"/>
</dbReference>
<dbReference type="STRING" id="714943.Mucpa_4257"/>
<evidence type="ECO:0000256" key="1">
    <source>
        <dbReference type="SAM" id="Phobius"/>
    </source>
</evidence>
<dbReference type="GO" id="GO:0016788">
    <property type="term" value="F:hydrolase activity, acting on ester bonds"/>
    <property type="evidence" value="ECO:0007669"/>
    <property type="project" value="UniProtKB-ARBA"/>
</dbReference>
<gene>
    <name evidence="2" type="ORF">Mucpa_4257</name>
</gene>
<evidence type="ECO:0000313" key="3">
    <source>
        <dbReference type="Proteomes" id="UP000002774"/>
    </source>
</evidence>
<evidence type="ECO:0000313" key="2">
    <source>
        <dbReference type="EMBL" id="EHQ28348.1"/>
    </source>
</evidence>
<feature type="transmembrane region" description="Helical" evidence="1">
    <location>
        <begin position="12"/>
        <end position="31"/>
    </location>
</feature>
<name>H1Y6U1_9SPHI</name>
<dbReference type="HOGENOM" id="CLU_074044_0_0_10"/>
<accession>H1Y6U1</accession>
<dbReference type="Gene3D" id="3.40.50.1110">
    <property type="entry name" value="SGNH hydrolase"/>
    <property type="match status" value="1"/>
</dbReference>
<proteinExistence type="predicted"/>
<dbReference type="InterPro" id="IPR036514">
    <property type="entry name" value="SGNH_hydro_sf"/>
</dbReference>
<dbReference type="RefSeq" id="WP_008509134.1">
    <property type="nucleotide sequence ID" value="NZ_CM001403.1"/>
</dbReference>
<protein>
    <submittedName>
        <fullName evidence="2">Uncharacterized protein</fullName>
    </submittedName>
</protein>
<keyword evidence="1" id="KW-0472">Membrane</keyword>
<dbReference type="OrthoDB" id="869432at2"/>
<dbReference type="AlphaFoldDB" id="H1Y6U1"/>
<keyword evidence="3" id="KW-1185">Reference proteome</keyword>
<dbReference type="EMBL" id="CM001403">
    <property type="protein sequence ID" value="EHQ28348.1"/>
    <property type="molecule type" value="Genomic_DNA"/>
</dbReference>
<organism evidence="2 3">
    <name type="scientific">Mucilaginibacter paludis DSM 18603</name>
    <dbReference type="NCBI Taxonomy" id="714943"/>
    <lineage>
        <taxon>Bacteria</taxon>
        <taxon>Pseudomonadati</taxon>
        <taxon>Bacteroidota</taxon>
        <taxon>Sphingobacteriia</taxon>
        <taxon>Sphingobacteriales</taxon>
        <taxon>Sphingobacteriaceae</taxon>
        <taxon>Mucilaginibacter</taxon>
    </lineage>
</organism>
<dbReference type="eggNOG" id="COG2755">
    <property type="taxonomic scope" value="Bacteria"/>
</dbReference>
<dbReference type="Proteomes" id="UP000002774">
    <property type="component" value="Chromosome"/>
</dbReference>
<keyword evidence="1" id="KW-1133">Transmembrane helix</keyword>
<reference evidence="2" key="1">
    <citation type="submission" date="2011-09" db="EMBL/GenBank/DDBJ databases">
        <title>The permanent draft genome of Mucilaginibacter paludis DSM 18603.</title>
        <authorList>
            <consortium name="US DOE Joint Genome Institute (JGI-PGF)"/>
            <person name="Lucas S."/>
            <person name="Han J."/>
            <person name="Lapidus A."/>
            <person name="Bruce D."/>
            <person name="Goodwin L."/>
            <person name="Pitluck S."/>
            <person name="Peters L."/>
            <person name="Kyrpides N."/>
            <person name="Mavromatis K."/>
            <person name="Ivanova N."/>
            <person name="Mikhailova N."/>
            <person name="Held B."/>
            <person name="Detter J.C."/>
            <person name="Tapia R."/>
            <person name="Han C."/>
            <person name="Land M."/>
            <person name="Hauser L."/>
            <person name="Markowitz V."/>
            <person name="Cheng J.-F."/>
            <person name="Hugenholtz P."/>
            <person name="Woyke T."/>
            <person name="Wu D."/>
            <person name="Tindall B."/>
            <person name="Brambilla E."/>
            <person name="Klenk H.-P."/>
            <person name="Eisen J.A."/>
        </authorList>
    </citation>
    <scope>NUCLEOTIDE SEQUENCE [LARGE SCALE GENOMIC DNA]</scope>
    <source>
        <strain evidence="2">DSM 18603</strain>
    </source>
</reference>
<keyword evidence="1" id="KW-0812">Transmembrane</keyword>